<sequence>MAPTLWKLSFENLEKCKFEPFPLDDLPLTPGAINSNGIVRYEGKSLIANSEAAQVWSFDEKTTKGKLVIDRVPAADGLALTRRNGKDFSSL</sequence>
<accession>A0AAV8UYF7</accession>
<reference evidence="1 2" key="1">
    <citation type="journal article" date="2023" name="Nat. Commun.">
        <title>Origin of minicircular mitochondrial genomes in red algae.</title>
        <authorList>
            <person name="Lee Y."/>
            <person name="Cho C.H."/>
            <person name="Lee Y.M."/>
            <person name="Park S.I."/>
            <person name="Yang J.H."/>
            <person name="West J.A."/>
            <person name="Bhattacharya D."/>
            <person name="Yoon H.S."/>
        </authorList>
    </citation>
    <scope>NUCLEOTIDE SEQUENCE [LARGE SCALE GENOMIC DNA]</scope>
    <source>
        <strain evidence="1 2">CCMP1338</strain>
        <tissue evidence="1">Whole cell</tissue>
    </source>
</reference>
<dbReference type="EMBL" id="JAMWBK010000002">
    <property type="protein sequence ID" value="KAJ8907529.1"/>
    <property type="molecule type" value="Genomic_DNA"/>
</dbReference>
<dbReference type="AlphaFoldDB" id="A0AAV8UYF7"/>
<keyword evidence="2" id="KW-1185">Reference proteome</keyword>
<proteinExistence type="predicted"/>
<evidence type="ECO:0000313" key="2">
    <source>
        <dbReference type="Proteomes" id="UP001157974"/>
    </source>
</evidence>
<name>A0AAV8UYF7_9RHOD</name>
<comment type="caution">
    <text evidence="1">The sequence shown here is derived from an EMBL/GenBank/DDBJ whole genome shotgun (WGS) entry which is preliminary data.</text>
</comment>
<evidence type="ECO:0000313" key="1">
    <source>
        <dbReference type="EMBL" id="KAJ8907529.1"/>
    </source>
</evidence>
<evidence type="ECO:0008006" key="3">
    <source>
        <dbReference type="Google" id="ProtNLM"/>
    </source>
</evidence>
<dbReference type="Proteomes" id="UP001157974">
    <property type="component" value="Unassembled WGS sequence"/>
</dbReference>
<organism evidence="1 2">
    <name type="scientific">Rhodosorus marinus</name>
    <dbReference type="NCBI Taxonomy" id="101924"/>
    <lineage>
        <taxon>Eukaryota</taxon>
        <taxon>Rhodophyta</taxon>
        <taxon>Stylonematophyceae</taxon>
        <taxon>Stylonematales</taxon>
        <taxon>Stylonemataceae</taxon>
        <taxon>Rhodosorus</taxon>
    </lineage>
</organism>
<protein>
    <recommendedName>
        <fullName evidence="3">Strictosidine synthase conserved region domain-containing protein</fullName>
    </recommendedName>
</protein>
<gene>
    <name evidence="1" type="ORF">NDN08_007640</name>
</gene>